<organism evidence="1 2">
    <name type="scientific">Stephania japonica</name>
    <dbReference type="NCBI Taxonomy" id="461633"/>
    <lineage>
        <taxon>Eukaryota</taxon>
        <taxon>Viridiplantae</taxon>
        <taxon>Streptophyta</taxon>
        <taxon>Embryophyta</taxon>
        <taxon>Tracheophyta</taxon>
        <taxon>Spermatophyta</taxon>
        <taxon>Magnoliopsida</taxon>
        <taxon>Ranunculales</taxon>
        <taxon>Menispermaceae</taxon>
        <taxon>Menispermoideae</taxon>
        <taxon>Cissampelideae</taxon>
        <taxon>Stephania</taxon>
    </lineage>
</organism>
<accession>A0AAP0JRL9</accession>
<evidence type="ECO:0000313" key="2">
    <source>
        <dbReference type="Proteomes" id="UP001417504"/>
    </source>
</evidence>
<keyword evidence="2" id="KW-1185">Reference proteome</keyword>
<sequence length="211" mass="24365">MKSKTLITGGVKKGFYNKSKLLWDLRNTMSPVKVFLGHSKGLRYTAYVQNMFLFISLLAQFKVVEEDSESHVIKPEAMVMKIPNSANTHQLSDLFDFSSSFLHECRVLNLYGLNTHDHVVCENEFMLELCAHAWFPRGIDLNINCDVEQVGNDMAEKYSKERFRTQCRPAPYAQRFDEEMGFAQDLLDMFWEVVNHPRVVDGELRMGLTKA</sequence>
<dbReference type="AlphaFoldDB" id="A0AAP0JRL9"/>
<protein>
    <submittedName>
        <fullName evidence="1">Uncharacterized protein</fullName>
    </submittedName>
</protein>
<comment type="caution">
    <text evidence="1">The sequence shown here is derived from an EMBL/GenBank/DDBJ whole genome shotgun (WGS) entry which is preliminary data.</text>
</comment>
<proteinExistence type="predicted"/>
<evidence type="ECO:0000313" key="1">
    <source>
        <dbReference type="EMBL" id="KAK9137760.1"/>
    </source>
</evidence>
<dbReference type="Proteomes" id="UP001417504">
    <property type="component" value="Unassembled WGS sequence"/>
</dbReference>
<dbReference type="EMBL" id="JBBNAE010000003">
    <property type="protein sequence ID" value="KAK9137760.1"/>
    <property type="molecule type" value="Genomic_DNA"/>
</dbReference>
<gene>
    <name evidence="1" type="ORF">Sjap_008354</name>
</gene>
<name>A0AAP0JRL9_9MAGN</name>
<reference evidence="1 2" key="1">
    <citation type="submission" date="2024-01" db="EMBL/GenBank/DDBJ databases">
        <title>Genome assemblies of Stephania.</title>
        <authorList>
            <person name="Yang L."/>
        </authorList>
    </citation>
    <scope>NUCLEOTIDE SEQUENCE [LARGE SCALE GENOMIC DNA]</scope>
    <source>
        <strain evidence="1">QJT</strain>
        <tissue evidence="1">Leaf</tissue>
    </source>
</reference>